<dbReference type="GO" id="GO:0003995">
    <property type="term" value="F:acyl-CoA dehydrogenase activity"/>
    <property type="evidence" value="ECO:0007669"/>
    <property type="project" value="TreeGrafter"/>
</dbReference>
<dbReference type="PANTHER" id="PTHR43884">
    <property type="entry name" value="ACYL-COA DEHYDROGENASE"/>
    <property type="match status" value="1"/>
</dbReference>
<comment type="caution">
    <text evidence="8">The sequence shown here is derived from an EMBL/GenBank/DDBJ whole genome shotgun (WGS) entry which is preliminary data.</text>
</comment>
<evidence type="ECO:0000313" key="9">
    <source>
        <dbReference type="Proteomes" id="UP000462055"/>
    </source>
</evidence>
<keyword evidence="3" id="KW-0285">Flavoprotein</keyword>
<dbReference type="InterPro" id="IPR037069">
    <property type="entry name" value="AcylCoA_DH/ox_N_sf"/>
</dbReference>
<dbReference type="Gene3D" id="1.20.140.10">
    <property type="entry name" value="Butyryl-CoA Dehydrogenase, subunit A, domain 3"/>
    <property type="match status" value="1"/>
</dbReference>
<gene>
    <name evidence="8" type="ORF">F8568_025100</name>
</gene>
<accession>A0A6I4MD09</accession>
<feature type="domain" description="Acyl-CoA dehydrogenase/oxidase C-terminal" evidence="6">
    <location>
        <begin position="182"/>
        <end position="307"/>
    </location>
</feature>
<evidence type="ECO:0000256" key="5">
    <source>
        <dbReference type="ARBA" id="ARBA00023002"/>
    </source>
</evidence>
<evidence type="ECO:0000256" key="3">
    <source>
        <dbReference type="ARBA" id="ARBA00022630"/>
    </source>
</evidence>
<evidence type="ECO:0000256" key="2">
    <source>
        <dbReference type="ARBA" id="ARBA00009347"/>
    </source>
</evidence>
<dbReference type="InterPro" id="IPR009100">
    <property type="entry name" value="AcylCoA_DH/oxidase_NM_dom_sf"/>
</dbReference>
<name>A0A6I4MD09_9ACTN</name>
<dbReference type="PANTHER" id="PTHR43884:SF20">
    <property type="entry name" value="ACYL-COA DEHYDROGENASE FADE28"/>
    <property type="match status" value="1"/>
</dbReference>
<dbReference type="AlphaFoldDB" id="A0A6I4MD09"/>
<feature type="domain" description="Acyl-CoA dehydrogenase/oxidase N-terminal" evidence="7">
    <location>
        <begin position="7"/>
        <end position="101"/>
    </location>
</feature>
<comment type="similarity">
    <text evidence="2">Belongs to the acyl-CoA dehydrogenase family.</text>
</comment>
<dbReference type="RefSeq" id="WP_151596138.1">
    <property type="nucleotide sequence ID" value="NZ_WBMS02000020.1"/>
</dbReference>
<evidence type="ECO:0000259" key="7">
    <source>
        <dbReference type="Pfam" id="PF02771"/>
    </source>
</evidence>
<dbReference type="InterPro" id="IPR009075">
    <property type="entry name" value="AcylCo_DH/oxidase_C"/>
</dbReference>
<comment type="cofactor">
    <cofactor evidence="1">
        <name>FAD</name>
        <dbReference type="ChEBI" id="CHEBI:57692"/>
    </cofactor>
</comment>
<evidence type="ECO:0000313" key="8">
    <source>
        <dbReference type="EMBL" id="MWA03602.1"/>
    </source>
</evidence>
<evidence type="ECO:0000256" key="1">
    <source>
        <dbReference type="ARBA" id="ARBA00001974"/>
    </source>
</evidence>
<dbReference type="SUPFAM" id="SSF56645">
    <property type="entry name" value="Acyl-CoA dehydrogenase NM domain-like"/>
    <property type="match status" value="1"/>
</dbReference>
<dbReference type="InterPro" id="IPR013786">
    <property type="entry name" value="AcylCoA_DH/ox_N"/>
</dbReference>
<organism evidence="8 9">
    <name type="scientific">Actinomadura physcomitrii</name>
    <dbReference type="NCBI Taxonomy" id="2650748"/>
    <lineage>
        <taxon>Bacteria</taxon>
        <taxon>Bacillati</taxon>
        <taxon>Actinomycetota</taxon>
        <taxon>Actinomycetes</taxon>
        <taxon>Streptosporangiales</taxon>
        <taxon>Thermomonosporaceae</taxon>
        <taxon>Actinomadura</taxon>
    </lineage>
</organism>
<keyword evidence="5" id="KW-0560">Oxidoreductase</keyword>
<proteinExistence type="inferred from homology"/>
<keyword evidence="9" id="KW-1185">Reference proteome</keyword>
<dbReference type="GO" id="GO:0050660">
    <property type="term" value="F:flavin adenine dinucleotide binding"/>
    <property type="evidence" value="ECO:0007669"/>
    <property type="project" value="InterPro"/>
</dbReference>
<evidence type="ECO:0000256" key="4">
    <source>
        <dbReference type="ARBA" id="ARBA00022827"/>
    </source>
</evidence>
<protein>
    <submittedName>
        <fullName evidence="8">Acyl-CoA dehydrogenase</fullName>
    </submittedName>
</protein>
<sequence>MNLAPSDLQNELAAAARQWLARELPVARSRDLAAGHGELPDAGTWTRCAELGWLGLGLPDACGGLGLGAAEEVMVFRELGRGLAPGPFLASVLGARAAATAGRADIAAAIADGSRRVALSLSGRVLDGRAGDLLLTLDENGAVLDEIVEDAPLASVDPLTRVSSLVRATPLLRVEDALLLSRGHVLAAAQLLGIIEAVRDMSVAYAGSRTQFGRPIGSFQAVKHRCADMAVSAYAVVGQVGQAALYVDARRPAAAFQAAAAYVVAARGAVRSATDNIQNHGGIGFSWEHDAHLYLKRATVLAAAFGPLRQAHRPLMAPSRHEFE</sequence>
<dbReference type="Proteomes" id="UP000462055">
    <property type="component" value="Unassembled WGS sequence"/>
</dbReference>
<dbReference type="Gene3D" id="1.10.540.10">
    <property type="entry name" value="Acyl-CoA dehydrogenase/oxidase, N-terminal domain"/>
    <property type="match status" value="1"/>
</dbReference>
<evidence type="ECO:0000259" key="6">
    <source>
        <dbReference type="Pfam" id="PF00441"/>
    </source>
</evidence>
<dbReference type="Pfam" id="PF02771">
    <property type="entry name" value="Acyl-CoA_dh_N"/>
    <property type="match status" value="1"/>
</dbReference>
<dbReference type="EMBL" id="WBMS02000020">
    <property type="protein sequence ID" value="MWA03602.1"/>
    <property type="molecule type" value="Genomic_DNA"/>
</dbReference>
<dbReference type="InterPro" id="IPR036250">
    <property type="entry name" value="AcylCo_DH-like_C"/>
</dbReference>
<keyword evidence="4" id="KW-0274">FAD</keyword>
<dbReference type="SUPFAM" id="SSF47203">
    <property type="entry name" value="Acyl-CoA dehydrogenase C-terminal domain-like"/>
    <property type="match status" value="1"/>
</dbReference>
<reference evidence="8" key="1">
    <citation type="submission" date="2019-12" db="EMBL/GenBank/DDBJ databases">
        <title>Actinomadura physcomitrii sp. nov., a novel actinomycete isolated from moss [Physcomitrium sphaericum (Ludw) Fuernr].</title>
        <authorList>
            <person name="Zhuang X."/>
        </authorList>
    </citation>
    <scope>NUCLEOTIDE SEQUENCE [LARGE SCALE GENOMIC DNA]</scope>
    <source>
        <strain evidence="8">LD22</strain>
    </source>
</reference>
<dbReference type="Pfam" id="PF00441">
    <property type="entry name" value="Acyl-CoA_dh_1"/>
    <property type="match status" value="1"/>
</dbReference>